<reference evidence="1 2" key="1">
    <citation type="submission" date="2019-03" db="EMBL/GenBank/DDBJ databases">
        <title>Genomic Encyclopedia of Type Strains, Phase IV (KMG-IV): sequencing the most valuable type-strain genomes for metagenomic binning, comparative biology and taxonomic classification.</title>
        <authorList>
            <person name="Goeker M."/>
        </authorList>
    </citation>
    <scope>NUCLEOTIDE SEQUENCE [LARGE SCALE GENOMIC DNA]</scope>
    <source>
        <strain evidence="1 2">DSM 19580</strain>
    </source>
</reference>
<dbReference type="RefSeq" id="WP_131863685.1">
    <property type="nucleotide sequence ID" value="NZ_SMCR01000001.1"/>
</dbReference>
<sequence>MSANPAAQSQLDKRENNVTQAAHASNNLFYRPETGDVICIKPEASAEFENEWRLMMRLVDSQSKSSEAYSSLLEQYGQLYKQNSNQAGLKPLEKQVTDAEQKMLADKKALADKIGEFSAAGTGYESVVELIPVMARKRRRGESGGKHYVYVKKGYFDRLQQGRKTESYNLHSVQASAEDRQSAADSIISYDRHGNRHYDFDKLGKQLLKFKVEKPDLAMEFLKYEDIVDIEETLTDFAESWNQSLLLPNKEFGSSLDVSAGAQFLRFVSNVSSKGEFDPYKGNLSYKGEASAVLSVAEGVAEGKYYFPDRLGWDLKFKAETANGLIDASVPGEQKLAADAAEILNMGQLRAYVSCALSGFIGASAQAEAQIQIVTYEKEGKLRQALAGRRESNPVPFSQRRSGREFYDRMDKSDEGIDANVELFAGGRATLGISGGVEWLEPKGSADLRNLDEDGQKDAAEFVTFCTISEDISAMYGLGIGGQFKCDFIKGKFCFKIAASLCCGPGVKGAFKCEVGYENIINFGAWMVYQLYSLDYHHLKLISTDAFKSFSMLCVMGTLDTIQETYGEFIKKGMAVERVVEEYEKAMSGFIDDLKEQISASERRNQLASRVIAMDAELLKFTPESKGILIYLLTRHGKMDKLDWDNYGNGPLPDLNANRKSAIITILRSIQTRREWDLVFRRISFNGNPLNVSVSVKEQELRNFLQTGFDRDDEMDKQRALLDGRAVSQDTFDNVTRDIASVTLDDQDDISSIKRRLKTKVSWGYAMAMNDTLYYRLNDTTNQHYPVGGSFGPLSDGQKTMMS</sequence>
<protein>
    <recommendedName>
        <fullName evidence="3">ATPase</fullName>
    </recommendedName>
</protein>
<accession>A0A4R3Z4D8</accession>
<proteinExistence type="predicted"/>
<name>A0A4R3Z4D8_9GAMM</name>
<dbReference type="AlphaFoldDB" id="A0A4R3Z4D8"/>
<evidence type="ECO:0000313" key="1">
    <source>
        <dbReference type="EMBL" id="TCW00158.1"/>
    </source>
</evidence>
<evidence type="ECO:0008006" key="3">
    <source>
        <dbReference type="Google" id="ProtNLM"/>
    </source>
</evidence>
<gene>
    <name evidence="1" type="ORF">EDC52_101505</name>
</gene>
<comment type="caution">
    <text evidence="1">The sequence shown here is derived from an EMBL/GenBank/DDBJ whole genome shotgun (WGS) entry which is preliminary data.</text>
</comment>
<dbReference type="OrthoDB" id="7796826at2"/>
<evidence type="ECO:0000313" key="2">
    <source>
        <dbReference type="Proteomes" id="UP000295719"/>
    </source>
</evidence>
<dbReference type="Proteomes" id="UP000295719">
    <property type="component" value="Unassembled WGS sequence"/>
</dbReference>
<keyword evidence="2" id="KW-1185">Reference proteome</keyword>
<organism evidence="1 2">
    <name type="scientific">Biostraticola tofi</name>
    <dbReference type="NCBI Taxonomy" id="466109"/>
    <lineage>
        <taxon>Bacteria</taxon>
        <taxon>Pseudomonadati</taxon>
        <taxon>Pseudomonadota</taxon>
        <taxon>Gammaproteobacteria</taxon>
        <taxon>Enterobacterales</taxon>
        <taxon>Bruguierivoracaceae</taxon>
        <taxon>Biostraticola</taxon>
    </lineage>
</organism>
<dbReference type="EMBL" id="SMCR01000001">
    <property type="protein sequence ID" value="TCW00158.1"/>
    <property type="molecule type" value="Genomic_DNA"/>
</dbReference>